<evidence type="ECO:0000313" key="3">
    <source>
        <dbReference type="Proteomes" id="UP000287969"/>
    </source>
</evidence>
<gene>
    <name evidence="2" type="ORF">EQM13_10895</name>
</gene>
<dbReference type="InterPro" id="IPR030489">
    <property type="entry name" value="TR_Rrf2-type_CS"/>
</dbReference>
<dbReference type="KEGG" id="spoa:EQM13_10895"/>
<name>A0A410QDJ8_9FIRM</name>
<dbReference type="PANTHER" id="PTHR33221:SF5">
    <property type="entry name" value="HTH-TYPE TRANSCRIPTIONAL REGULATOR ISCR"/>
    <property type="match status" value="1"/>
</dbReference>
<dbReference type="InterPro" id="IPR000944">
    <property type="entry name" value="Tscrpt_reg_Rrf2"/>
</dbReference>
<dbReference type="Gene3D" id="1.10.10.10">
    <property type="entry name" value="Winged helix-like DNA-binding domain superfamily/Winged helix DNA-binding domain"/>
    <property type="match status" value="1"/>
</dbReference>
<reference evidence="3" key="1">
    <citation type="submission" date="2019-01" db="EMBL/GenBank/DDBJ databases">
        <title>Draft genomes of a novel of Sporanaerobacter strains.</title>
        <authorList>
            <person name="Ma S."/>
        </authorList>
    </citation>
    <scope>NUCLEOTIDE SEQUENCE [LARGE SCALE GENOMIC DNA]</scope>
    <source>
        <strain evidence="3">NJN-17</strain>
    </source>
</reference>
<sequence length="151" mass="17158">MKLSTKGRYGLKTMFQLAYNYGKGPISLKSVAEEEGLSENYLEQLVAVLKRDGLLQSVRGAQGGYMLSKHPKDITVGSILRSLEGNLAPAACVIDEEMNVCEKEEYCVTRIIWQRIRDSIYNVIDSITLQDMIDEQENILQKKKKRIQEEV</sequence>
<dbReference type="SUPFAM" id="SSF46785">
    <property type="entry name" value="Winged helix' DNA-binding domain"/>
    <property type="match status" value="1"/>
</dbReference>
<dbReference type="GO" id="GO:0003677">
    <property type="term" value="F:DNA binding"/>
    <property type="evidence" value="ECO:0007669"/>
    <property type="project" value="UniProtKB-KW"/>
</dbReference>
<dbReference type="InterPro" id="IPR036390">
    <property type="entry name" value="WH_DNA-bd_sf"/>
</dbReference>
<dbReference type="GO" id="GO:0003700">
    <property type="term" value="F:DNA-binding transcription factor activity"/>
    <property type="evidence" value="ECO:0007669"/>
    <property type="project" value="TreeGrafter"/>
</dbReference>
<dbReference type="EMBL" id="CP035282">
    <property type="protein sequence ID" value="QAT62056.1"/>
    <property type="molecule type" value="Genomic_DNA"/>
</dbReference>
<dbReference type="PROSITE" id="PS51197">
    <property type="entry name" value="HTH_RRF2_2"/>
    <property type="match status" value="1"/>
</dbReference>
<dbReference type="PROSITE" id="PS01332">
    <property type="entry name" value="HTH_RRF2_1"/>
    <property type="match status" value="1"/>
</dbReference>
<evidence type="ECO:0000256" key="1">
    <source>
        <dbReference type="ARBA" id="ARBA00023125"/>
    </source>
</evidence>
<keyword evidence="3" id="KW-1185">Reference proteome</keyword>
<organism evidence="2 3">
    <name type="scientific">Acidilutibacter cellobiosedens</name>
    <dbReference type="NCBI Taxonomy" id="2507161"/>
    <lineage>
        <taxon>Bacteria</taxon>
        <taxon>Bacillati</taxon>
        <taxon>Bacillota</taxon>
        <taxon>Tissierellia</taxon>
        <taxon>Tissierellales</taxon>
        <taxon>Acidilutibacteraceae</taxon>
        <taxon>Acidilutibacter</taxon>
    </lineage>
</organism>
<protein>
    <submittedName>
        <fullName evidence="2">Rrf2 family transcriptional regulator</fullName>
    </submittedName>
</protein>
<dbReference type="InterPro" id="IPR036388">
    <property type="entry name" value="WH-like_DNA-bd_sf"/>
</dbReference>
<dbReference type="Pfam" id="PF02082">
    <property type="entry name" value="Rrf2"/>
    <property type="match status" value="1"/>
</dbReference>
<dbReference type="NCBIfam" id="TIGR00738">
    <property type="entry name" value="rrf2_super"/>
    <property type="match status" value="1"/>
</dbReference>
<accession>A0A410QDJ8</accession>
<dbReference type="OrthoDB" id="9808360at2"/>
<dbReference type="PANTHER" id="PTHR33221">
    <property type="entry name" value="WINGED HELIX-TURN-HELIX TRANSCRIPTIONAL REGULATOR, RRF2 FAMILY"/>
    <property type="match status" value="1"/>
</dbReference>
<dbReference type="GO" id="GO:0005829">
    <property type="term" value="C:cytosol"/>
    <property type="evidence" value="ECO:0007669"/>
    <property type="project" value="TreeGrafter"/>
</dbReference>
<dbReference type="AlphaFoldDB" id="A0A410QDJ8"/>
<dbReference type="RefSeq" id="WP_128752677.1">
    <property type="nucleotide sequence ID" value="NZ_CP035282.1"/>
</dbReference>
<evidence type="ECO:0000313" key="2">
    <source>
        <dbReference type="EMBL" id="QAT62056.1"/>
    </source>
</evidence>
<keyword evidence="1" id="KW-0238">DNA-binding</keyword>
<proteinExistence type="predicted"/>
<dbReference type="Proteomes" id="UP000287969">
    <property type="component" value="Chromosome"/>
</dbReference>